<organism evidence="7 8">
    <name type="scientific">Shewanella hanedai</name>
    <name type="common">Alteromonas hanedai</name>
    <dbReference type="NCBI Taxonomy" id="25"/>
    <lineage>
        <taxon>Bacteria</taxon>
        <taxon>Pseudomonadati</taxon>
        <taxon>Pseudomonadota</taxon>
        <taxon>Gammaproteobacteria</taxon>
        <taxon>Alteromonadales</taxon>
        <taxon>Shewanellaceae</taxon>
        <taxon>Shewanella</taxon>
    </lineage>
</organism>
<dbReference type="SUPFAM" id="SSF52833">
    <property type="entry name" value="Thioredoxin-like"/>
    <property type="match status" value="1"/>
</dbReference>
<dbReference type="GO" id="GO:0017004">
    <property type="term" value="P:cytochrome complex assembly"/>
    <property type="evidence" value="ECO:0007669"/>
    <property type="project" value="UniProtKB-KW"/>
</dbReference>
<dbReference type="InterPro" id="IPR013766">
    <property type="entry name" value="Thioredoxin_domain"/>
</dbReference>
<feature type="signal peptide" evidence="5">
    <location>
        <begin position="1"/>
        <end position="25"/>
    </location>
</feature>
<gene>
    <name evidence="7" type="ORF">FN961_22225</name>
</gene>
<dbReference type="PANTHER" id="PTHR42852:SF6">
    <property type="entry name" value="THIOL:DISULFIDE INTERCHANGE PROTEIN DSBE"/>
    <property type="match status" value="1"/>
</dbReference>
<evidence type="ECO:0000256" key="1">
    <source>
        <dbReference type="ARBA" id="ARBA00004196"/>
    </source>
</evidence>
<dbReference type="OrthoDB" id="9799347at2"/>
<evidence type="ECO:0000256" key="4">
    <source>
        <dbReference type="ARBA" id="ARBA00023284"/>
    </source>
</evidence>
<dbReference type="PANTHER" id="PTHR42852">
    <property type="entry name" value="THIOL:DISULFIDE INTERCHANGE PROTEIN DSBE"/>
    <property type="match status" value="1"/>
</dbReference>
<dbReference type="InterPro" id="IPR050553">
    <property type="entry name" value="Thioredoxin_ResA/DsbE_sf"/>
</dbReference>
<feature type="chain" id="PRO_5021867866" evidence="5">
    <location>
        <begin position="26"/>
        <end position="191"/>
    </location>
</feature>
<name>A0A553JI26_SHEHA</name>
<dbReference type="RefSeq" id="WP_144042357.1">
    <property type="nucleotide sequence ID" value="NZ_BMPL01000061.1"/>
</dbReference>
<comment type="subcellular location">
    <subcellularLocation>
        <location evidence="1">Cell envelope</location>
    </subcellularLocation>
</comment>
<keyword evidence="4" id="KW-0676">Redox-active center</keyword>
<keyword evidence="3" id="KW-1015">Disulfide bond</keyword>
<dbReference type="PROSITE" id="PS00194">
    <property type="entry name" value="THIOREDOXIN_1"/>
    <property type="match status" value="1"/>
</dbReference>
<dbReference type="InterPro" id="IPR017937">
    <property type="entry name" value="Thioredoxin_CS"/>
</dbReference>
<evidence type="ECO:0000313" key="8">
    <source>
        <dbReference type="Proteomes" id="UP000318126"/>
    </source>
</evidence>
<sequence>MKRMANLLKVSLLMLTCLSISTVSAYPGMQKQAEGESQTNVGLISVLPQPFPIAVVPFKNEQGEAVDFSQHKGKIIMVNMWATWCPPCVRELPAVSRLSEKFDKQDFVVLPISIDLEGKAKVEPFLKELGMDTFNSYYDETQNLREVFPLDTIPATFILNRDGELIAFVRTFVDWDDKQATELIQGFIGKQ</sequence>
<dbReference type="PROSITE" id="PS51352">
    <property type="entry name" value="THIOREDOXIN_2"/>
    <property type="match status" value="1"/>
</dbReference>
<keyword evidence="8" id="KW-1185">Reference proteome</keyword>
<dbReference type="Proteomes" id="UP000318126">
    <property type="component" value="Unassembled WGS sequence"/>
</dbReference>
<dbReference type="Gene3D" id="3.40.30.10">
    <property type="entry name" value="Glutaredoxin"/>
    <property type="match status" value="1"/>
</dbReference>
<dbReference type="AlphaFoldDB" id="A0A553JI26"/>
<dbReference type="InterPro" id="IPR000866">
    <property type="entry name" value="AhpC/TSA"/>
</dbReference>
<dbReference type="GO" id="GO:0015036">
    <property type="term" value="F:disulfide oxidoreductase activity"/>
    <property type="evidence" value="ECO:0007669"/>
    <property type="project" value="UniProtKB-ARBA"/>
</dbReference>
<reference evidence="8" key="1">
    <citation type="submission" date="2019-07" db="EMBL/GenBank/DDBJ databases">
        <title>Shewanella sp. YLB-08 draft genomic sequence.</title>
        <authorList>
            <person name="Yu L."/>
        </authorList>
    </citation>
    <scope>NUCLEOTIDE SEQUENCE [LARGE SCALE GENOMIC DNA]</scope>
    <source>
        <strain evidence="8">JCM 20706</strain>
    </source>
</reference>
<feature type="domain" description="Thioredoxin" evidence="6">
    <location>
        <begin position="45"/>
        <end position="189"/>
    </location>
</feature>
<dbReference type="Pfam" id="PF00578">
    <property type="entry name" value="AhpC-TSA"/>
    <property type="match status" value="1"/>
</dbReference>
<comment type="caution">
    <text evidence="7">The sequence shown here is derived from an EMBL/GenBank/DDBJ whole genome shotgun (WGS) entry which is preliminary data.</text>
</comment>
<keyword evidence="2" id="KW-0201">Cytochrome c-type biogenesis</keyword>
<evidence type="ECO:0000259" key="6">
    <source>
        <dbReference type="PROSITE" id="PS51352"/>
    </source>
</evidence>
<dbReference type="GO" id="GO:0030313">
    <property type="term" value="C:cell envelope"/>
    <property type="evidence" value="ECO:0007669"/>
    <property type="project" value="UniProtKB-SubCell"/>
</dbReference>
<dbReference type="CDD" id="cd02966">
    <property type="entry name" value="TlpA_like_family"/>
    <property type="match status" value="1"/>
</dbReference>
<dbReference type="InterPro" id="IPR036249">
    <property type="entry name" value="Thioredoxin-like_sf"/>
</dbReference>
<evidence type="ECO:0000256" key="3">
    <source>
        <dbReference type="ARBA" id="ARBA00023157"/>
    </source>
</evidence>
<evidence type="ECO:0000256" key="2">
    <source>
        <dbReference type="ARBA" id="ARBA00022748"/>
    </source>
</evidence>
<accession>A0A553JI26</accession>
<keyword evidence="5" id="KW-0732">Signal</keyword>
<dbReference type="GO" id="GO:0016209">
    <property type="term" value="F:antioxidant activity"/>
    <property type="evidence" value="ECO:0007669"/>
    <property type="project" value="InterPro"/>
</dbReference>
<dbReference type="EMBL" id="VKGK01000040">
    <property type="protein sequence ID" value="TRY12109.1"/>
    <property type="molecule type" value="Genomic_DNA"/>
</dbReference>
<evidence type="ECO:0000256" key="5">
    <source>
        <dbReference type="SAM" id="SignalP"/>
    </source>
</evidence>
<protein>
    <submittedName>
        <fullName evidence="7">TlpA family protein disulfide reductase</fullName>
    </submittedName>
</protein>
<proteinExistence type="predicted"/>
<evidence type="ECO:0000313" key="7">
    <source>
        <dbReference type="EMBL" id="TRY12109.1"/>
    </source>
</evidence>